<comment type="caution">
    <text evidence="1">The sequence shown here is derived from an EMBL/GenBank/DDBJ whole genome shotgun (WGS) entry which is preliminary data.</text>
</comment>
<keyword evidence="2" id="KW-1185">Reference proteome</keyword>
<protein>
    <submittedName>
        <fullName evidence="1">Uncharacterized protein</fullName>
    </submittedName>
</protein>
<name>A0A8S0W1H2_CYCAE</name>
<sequence length="124" mass="13799">MKLLLLVGRMVLEGTIFLVPLILKEIKGDKRWTASDFDFLAQLTKANVSVWKATFDSLSLLAKSPELDKESDLPGFLCLWAQYGTLLGIQNLVNPIRGCCNANCSLFLQETEFSIGRCSRLEAS</sequence>
<dbReference type="Proteomes" id="UP000467700">
    <property type="component" value="Unassembled WGS sequence"/>
</dbReference>
<reference evidence="1 2" key="1">
    <citation type="submission" date="2020-01" db="EMBL/GenBank/DDBJ databases">
        <authorList>
            <person name="Gupta K D."/>
        </authorList>
    </citation>
    <scope>NUCLEOTIDE SEQUENCE [LARGE SCALE GENOMIC DNA]</scope>
</reference>
<proteinExistence type="predicted"/>
<evidence type="ECO:0000313" key="1">
    <source>
        <dbReference type="EMBL" id="CAA7266405.1"/>
    </source>
</evidence>
<organism evidence="1 2">
    <name type="scientific">Cyclocybe aegerita</name>
    <name type="common">Black poplar mushroom</name>
    <name type="synonym">Agrocybe aegerita</name>
    <dbReference type="NCBI Taxonomy" id="1973307"/>
    <lineage>
        <taxon>Eukaryota</taxon>
        <taxon>Fungi</taxon>
        <taxon>Dikarya</taxon>
        <taxon>Basidiomycota</taxon>
        <taxon>Agaricomycotina</taxon>
        <taxon>Agaricomycetes</taxon>
        <taxon>Agaricomycetidae</taxon>
        <taxon>Agaricales</taxon>
        <taxon>Agaricineae</taxon>
        <taxon>Bolbitiaceae</taxon>
        <taxon>Cyclocybe</taxon>
    </lineage>
</organism>
<dbReference type="AlphaFoldDB" id="A0A8S0W1H2"/>
<gene>
    <name evidence="1" type="ORF">AAE3_LOCUS8637</name>
</gene>
<evidence type="ECO:0000313" key="2">
    <source>
        <dbReference type="Proteomes" id="UP000467700"/>
    </source>
</evidence>
<dbReference type="EMBL" id="CACVBS010000054">
    <property type="protein sequence ID" value="CAA7266405.1"/>
    <property type="molecule type" value="Genomic_DNA"/>
</dbReference>
<accession>A0A8S0W1H2</accession>